<dbReference type="GO" id="GO:0008795">
    <property type="term" value="F:NAD+ synthase activity"/>
    <property type="evidence" value="ECO:0007669"/>
    <property type="project" value="UniProtKB-EC"/>
</dbReference>
<accession>A0A2U2XFD5</accession>
<dbReference type="Proteomes" id="UP000245370">
    <property type="component" value="Unassembled WGS sequence"/>
</dbReference>
<proteinExistence type="inferred from homology"/>
<evidence type="ECO:0000256" key="5">
    <source>
        <dbReference type="ARBA" id="ARBA00023027"/>
    </source>
</evidence>
<reference evidence="9 10" key="2">
    <citation type="submission" date="2018-05" db="EMBL/GenBank/DDBJ databases">
        <authorList>
            <person name="Lanie J.A."/>
            <person name="Ng W.-L."/>
            <person name="Kazmierczak K.M."/>
            <person name="Andrzejewski T.M."/>
            <person name="Davidsen T.M."/>
            <person name="Wayne K.J."/>
            <person name="Tettelin H."/>
            <person name="Glass J.I."/>
            <person name="Rusch D."/>
            <person name="Podicherti R."/>
            <person name="Tsui H.-C.T."/>
            <person name="Winkler M.E."/>
        </authorList>
    </citation>
    <scope>NUCLEOTIDE SEQUENCE [LARGE SCALE GENOMIC DNA]</scope>
    <source>
        <strain evidence="9 10">C305</strain>
    </source>
</reference>
<feature type="domain" description="NAD/GMP synthase" evidence="8">
    <location>
        <begin position="11"/>
        <end position="224"/>
    </location>
</feature>
<keyword evidence="2 6" id="KW-0436">Ligase</keyword>
<evidence type="ECO:0000313" key="9">
    <source>
        <dbReference type="EMBL" id="PWH86509.1"/>
    </source>
</evidence>
<dbReference type="EMBL" id="QFRJ01000002">
    <property type="protein sequence ID" value="PWH86509.1"/>
    <property type="molecule type" value="Genomic_DNA"/>
</dbReference>
<evidence type="ECO:0000256" key="4">
    <source>
        <dbReference type="ARBA" id="ARBA00022840"/>
    </source>
</evidence>
<dbReference type="InterPro" id="IPR022310">
    <property type="entry name" value="NAD/GMP_synthase"/>
</dbReference>
<reference evidence="9 10" key="1">
    <citation type="submission" date="2018-05" db="EMBL/GenBank/DDBJ databases">
        <title>Brumimicrobium oceani sp. nov., isolated from coastal sediment.</title>
        <authorList>
            <person name="Kou Y."/>
        </authorList>
    </citation>
    <scope>NUCLEOTIDE SEQUENCE [LARGE SCALE GENOMIC DNA]</scope>
    <source>
        <strain evidence="9 10">C305</strain>
    </source>
</reference>
<evidence type="ECO:0000256" key="7">
    <source>
        <dbReference type="RuleBase" id="RU003812"/>
    </source>
</evidence>
<keyword evidence="4 6" id="KW-0067">ATP-binding</keyword>
<dbReference type="OrthoDB" id="9803818at2"/>
<dbReference type="SUPFAM" id="SSF52402">
    <property type="entry name" value="Adenine nucleotide alpha hydrolases-like"/>
    <property type="match status" value="1"/>
</dbReference>
<dbReference type="CDD" id="cd00553">
    <property type="entry name" value="NAD_synthase"/>
    <property type="match status" value="1"/>
</dbReference>
<comment type="pathway">
    <text evidence="1">Cofactor biosynthesis; NAD(+) biosynthesis.</text>
</comment>
<evidence type="ECO:0000259" key="8">
    <source>
        <dbReference type="Pfam" id="PF02540"/>
    </source>
</evidence>
<comment type="caution">
    <text evidence="9">The sequence shown here is derived from an EMBL/GenBank/DDBJ whole genome shotgun (WGS) entry which is preliminary data.</text>
</comment>
<dbReference type="GO" id="GO:0004359">
    <property type="term" value="F:glutaminase activity"/>
    <property type="evidence" value="ECO:0007669"/>
    <property type="project" value="InterPro"/>
</dbReference>
<comment type="similarity">
    <text evidence="6">Belongs to the NAD synthetase family.</text>
</comment>
<name>A0A2U2XFD5_9FLAO</name>
<dbReference type="GO" id="GO:0005524">
    <property type="term" value="F:ATP binding"/>
    <property type="evidence" value="ECO:0007669"/>
    <property type="project" value="UniProtKB-KW"/>
</dbReference>
<dbReference type="EC" id="6.3.1.5" evidence="7"/>
<keyword evidence="10" id="KW-1185">Reference proteome</keyword>
<dbReference type="RefSeq" id="WP_109358621.1">
    <property type="nucleotide sequence ID" value="NZ_QFRJ01000002.1"/>
</dbReference>
<dbReference type="AlphaFoldDB" id="A0A2U2XFD5"/>
<dbReference type="PANTHER" id="PTHR23090">
    <property type="entry name" value="NH 3 /GLUTAMINE-DEPENDENT NAD + SYNTHETASE"/>
    <property type="match status" value="1"/>
</dbReference>
<evidence type="ECO:0000313" key="10">
    <source>
        <dbReference type="Proteomes" id="UP000245370"/>
    </source>
</evidence>
<dbReference type="Pfam" id="PF02540">
    <property type="entry name" value="NAD_synthase"/>
    <property type="match status" value="1"/>
</dbReference>
<dbReference type="NCBIfam" id="TIGR00552">
    <property type="entry name" value="nadE"/>
    <property type="match status" value="1"/>
</dbReference>
<dbReference type="GO" id="GO:0005737">
    <property type="term" value="C:cytoplasm"/>
    <property type="evidence" value="ECO:0007669"/>
    <property type="project" value="InterPro"/>
</dbReference>
<dbReference type="GO" id="GO:0009435">
    <property type="term" value="P:NAD+ biosynthetic process"/>
    <property type="evidence" value="ECO:0007669"/>
    <property type="project" value="UniProtKB-UniPathway"/>
</dbReference>
<dbReference type="InterPro" id="IPR003694">
    <property type="entry name" value="NAD_synthase"/>
</dbReference>
<keyword evidence="3 6" id="KW-0547">Nucleotide-binding</keyword>
<organism evidence="9 10">
    <name type="scientific">Brumimicrobium oceani</name>
    <dbReference type="NCBI Taxonomy" id="2100725"/>
    <lineage>
        <taxon>Bacteria</taxon>
        <taxon>Pseudomonadati</taxon>
        <taxon>Bacteroidota</taxon>
        <taxon>Flavobacteriia</taxon>
        <taxon>Flavobacteriales</taxon>
        <taxon>Crocinitomicaceae</taxon>
        <taxon>Brumimicrobium</taxon>
    </lineage>
</organism>
<protein>
    <recommendedName>
        <fullName evidence="7">NH(3)-dependent NAD(+) synthetase</fullName>
        <ecNumber evidence="7">6.3.1.5</ecNumber>
    </recommendedName>
</protein>
<evidence type="ECO:0000256" key="1">
    <source>
        <dbReference type="ARBA" id="ARBA00004790"/>
    </source>
</evidence>
<dbReference type="UniPathway" id="UPA00253"/>
<comment type="catalytic activity">
    <reaction evidence="7">
        <text>deamido-NAD(+) + NH4(+) + ATP = AMP + diphosphate + NAD(+) + H(+)</text>
        <dbReference type="Rhea" id="RHEA:21188"/>
        <dbReference type="ChEBI" id="CHEBI:15378"/>
        <dbReference type="ChEBI" id="CHEBI:28938"/>
        <dbReference type="ChEBI" id="CHEBI:30616"/>
        <dbReference type="ChEBI" id="CHEBI:33019"/>
        <dbReference type="ChEBI" id="CHEBI:57540"/>
        <dbReference type="ChEBI" id="CHEBI:58437"/>
        <dbReference type="ChEBI" id="CHEBI:456215"/>
        <dbReference type="EC" id="6.3.1.5"/>
    </reaction>
</comment>
<evidence type="ECO:0000256" key="6">
    <source>
        <dbReference type="RuleBase" id="RU003811"/>
    </source>
</evidence>
<gene>
    <name evidence="9" type="primary">nadE</name>
    <name evidence="9" type="ORF">DIT68_04540</name>
</gene>
<dbReference type="Gene3D" id="3.40.50.620">
    <property type="entry name" value="HUPs"/>
    <property type="match status" value="1"/>
</dbReference>
<dbReference type="GO" id="GO:0003952">
    <property type="term" value="F:NAD+ synthase (glutamine-hydrolyzing) activity"/>
    <property type="evidence" value="ECO:0007669"/>
    <property type="project" value="InterPro"/>
</dbReference>
<dbReference type="InterPro" id="IPR014729">
    <property type="entry name" value="Rossmann-like_a/b/a_fold"/>
</dbReference>
<evidence type="ECO:0000256" key="3">
    <source>
        <dbReference type="ARBA" id="ARBA00022741"/>
    </source>
</evidence>
<sequence length="259" mass="28663">MSSFNSNKVASHIIDWLNVYIKDIPVNGFIVGVSGGVDSAVVASLCARTNKKVILLNMPIRQAQSEFNRAQKQIDELTDKFDNVSGLKIDLTQSFECFESALPEYVNDNQLAMANSRARLRMTTLYAIGQANGLLITGTGNKIEDFGIGFFTKYGDGGVDLNPIGDLLKSEVFELASHLEVIDEILAAKPTDGLWGDERNDEDQIGASYDELEFAMSFNGDRSELSERQMEVLSIYEKLNSINQHKMKPIPVCNLKGIK</sequence>
<evidence type="ECO:0000256" key="2">
    <source>
        <dbReference type="ARBA" id="ARBA00022598"/>
    </source>
</evidence>
<keyword evidence="5 6" id="KW-0520">NAD</keyword>
<dbReference type="PANTHER" id="PTHR23090:SF9">
    <property type="entry name" value="GLUTAMINE-DEPENDENT NAD(+) SYNTHETASE"/>
    <property type="match status" value="1"/>
</dbReference>